<name>A0A7K1XYL9_9SPHI</name>
<dbReference type="PANTHER" id="PTHR30273">
    <property type="entry name" value="PERIPLASMIC SIGNAL SENSOR AND SIGMA FACTOR ACTIVATOR FECR-RELATED"/>
    <property type="match status" value="1"/>
</dbReference>
<dbReference type="GO" id="GO:0016989">
    <property type="term" value="F:sigma factor antagonist activity"/>
    <property type="evidence" value="ECO:0007669"/>
    <property type="project" value="TreeGrafter"/>
</dbReference>
<proteinExistence type="predicted"/>
<accession>A0A7K1XYL9</accession>
<evidence type="ECO:0000256" key="1">
    <source>
        <dbReference type="SAM" id="Phobius"/>
    </source>
</evidence>
<feature type="domain" description="FecR protein" evidence="2">
    <location>
        <begin position="118"/>
        <end position="212"/>
    </location>
</feature>
<dbReference type="Pfam" id="PF16344">
    <property type="entry name" value="FecR_C"/>
    <property type="match status" value="1"/>
</dbReference>
<dbReference type="InterPro" id="IPR032508">
    <property type="entry name" value="FecR_C"/>
</dbReference>
<dbReference type="AlphaFoldDB" id="A0A7K1XYL9"/>
<feature type="domain" description="Protein FecR C-terminal" evidence="3">
    <location>
        <begin position="261"/>
        <end position="328"/>
    </location>
</feature>
<keyword evidence="5" id="KW-1185">Reference proteome</keyword>
<sequence length="329" mass="37398">MEDTNERLKRILAREGEYNEDDRRWLLDYLDNTDTEALRYLAETQYRDDLGTVRQSLSPVDSRRILEKLHRKIGVKRPLISRLPFRMAVAASLLLMMSIGFLYRGAISDRLSAARLTTLTTTWGERKKVLLADGTQVWLSPGTKLSYPDRFHGDTRTISLEGEAFFNVAHDAGHPFIINSGGISTTVLGTSFNIDAYRDHTSMSITVVTGKVAVASQEHVTRQQVVMTANQRAVYNKATNSLTREDYPEASAYLAEREGIFTYRGARLHNITPELVEQYHIRVLLHDDVRNKAFYGTLDLKEPVEQVLNKLCLVTNVSWQKSGNTYIIK</sequence>
<organism evidence="4 5">
    <name type="scientific">Hufsiella ginkgonis</name>
    <dbReference type="NCBI Taxonomy" id="2695274"/>
    <lineage>
        <taxon>Bacteria</taxon>
        <taxon>Pseudomonadati</taxon>
        <taxon>Bacteroidota</taxon>
        <taxon>Sphingobacteriia</taxon>
        <taxon>Sphingobacteriales</taxon>
        <taxon>Sphingobacteriaceae</taxon>
        <taxon>Hufsiella</taxon>
    </lineage>
</organism>
<evidence type="ECO:0000259" key="2">
    <source>
        <dbReference type="Pfam" id="PF04773"/>
    </source>
</evidence>
<evidence type="ECO:0000259" key="3">
    <source>
        <dbReference type="Pfam" id="PF16344"/>
    </source>
</evidence>
<dbReference type="FunFam" id="2.60.120.1440:FF:000001">
    <property type="entry name" value="Putative anti-sigma factor"/>
    <property type="match status" value="1"/>
</dbReference>
<keyword evidence="1" id="KW-0812">Transmembrane</keyword>
<keyword evidence="1" id="KW-0472">Membrane</keyword>
<dbReference type="Proteomes" id="UP000451233">
    <property type="component" value="Unassembled WGS sequence"/>
</dbReference>
<feature type="transmembrane region" description="Helical" evidence="1">
    <location>
        <begin position="83"/>
        <end position="103"/>
    </location>
</feature>
<dbReference type="Gene3D" id="3.55.50.30">
    <property type="match status" value="1"/>
</dbReference>
<protein>
    <submittedName>
        <fullName evidence="4">DUF4974 domain-containing protein</fullName>
    </submittedName>
</protein>
<dbReference type="PIRSF" id="PIRSF018266">
    <property type="entry name" value="FecR"/>
    <property type="match status" value="1"/>
</dbReference>
<keyword evidence="1" id="KW-1133">Transmembrane helix</keyword>
<dbReference type="Pfam" id="PF04773">
    <property type="entry name" value="FecR"/>
    <property type="match status" value="1"/>
</dbReference>
<dbReference type="RefSeq" id="WP_160906626.1">
    <property type="nucleotide sequence ID" value="NZ_WVHS01000002.1"/>
</dbReference>
<comment type="caution">
    <text evidence="4">The sequence shown here is derived from an EMBL/GenBank/DDBJ whole genome shotgun (WGS) entry which is preliminary data.</text>
</comment>
<reference evidence="4 5" key="1">
    <citation type="submission" date="2019-11" db="EMBL/GenBank/DDBJ databases">
        <title>Pedobacter sp. HMF7056 Genome sequencing and assembly.</title>
        <authorList>
            <person name="Kang H."/>
            <person name="Kim H."/>
            <person name="Joh K."/>
        </authorList>
    </citation>
    <scope>NUCLEOTIDE SEQUENCE [LARGE SCALE GENOMIC DNA]</scope>
    <source>
        <strain evidence="4 5">HMF7056</strain>
    </source>
</reference>
<dbReference type="Gene3D" id="2.60.120.1440">
    <property type="match status" value="1"/>
</dbReference>
<dbReference type="EMBL" id="WVHS01000002">
    <property type="protein sequence ID" value="MXV15646.1"/>
    <property type="molecule type" value="Genomic_DNA"/>
</dbReference>
<evidence type="ECO:0000313" key="4">
    <source>
        <dbReference type="EMBL" id="MXV15646.1"/>
    </source>
</evidence>
<dbReference type="InterPro" id="IPR012373">
    <property type="entry name" value="Ferrdict_sens_TM"/>
</dbReference>
<gene>
    <name evidence="4" type="ORF">GS398_10045</name>
</gene>
<dbReference type="InterPro" id="IPR006860">
    <property type="entry name" value="FecR"/>
</dbReference>
<evidence type="ECO:0000313" key="5">
    <source>
        <dbReference type="Proteomes" id="UP000451233"/>
    </source>
</evidence>
<dbReference type="PANTHER" id="PTHR30273:SF2">
    <property type="entry name" value="PROTEIN FECR"/>
    <property type="match status" value="1"/>
</dbReference>